<proteinExistence type="predicted"/>
<feature type="chain" id="PRO_5043635626" description="Secreted protein" evidence="2">
    <location>
        <begin position="22"/>
        <end position="113"/>
    </location>
</feature>
<evidence type="ECO:0008006" key="5">
    <source>
        <dbReference type="Google" id="ProtNLM"/>
    </source>
</evidence>
<dbReference type="EMBL" id="VICD02000110">
    <property type="protein sequence ID" value="KAB8192110.1"/>
    <property type="molecule type" value="Genomic_DNA"/>
</dbReference>
<organism evidence="3 4">
    <name type="scientific">Marilutibacter maris</name>
    <dbReference type="NCBI Taxonomy" id="1605891"/>
    <lineage>
        <taxon>Bacteria</taxon>
        <taxon>Pseudomonadati</taxon>
        <taxon>Pseudomonadota</taxon>
        <taxon>Gammaproteobacteria</taxon>
        <taxon>Lysobacterales</taxon>
        <taxon>Lysobacteraceae</taxon>
        <taxon>Marilutibacter</taxon>
    </lineage>
</organism>
<evidence type="ECO:0000256" key="1">
    <source>
        <dbReference type="SAM" id="MobiDB-lite"/>
    </source>
</evidence>
<gene>
    <name evidence="3" type="ORF">FKV24_007455</name>
</gene>
<protein>
    <recommendedName>
        <fullName evidence="5">Secreted protein</fullName>
    </recommendedName>
</protein>
<feature type="compositionally biased region" description="Basic and acidic residues" evidence="1">
    <location>
        <begin position="79"/>
        <end position="93"/>
    </location>
</feature>
<reference evidence="3 4" key="1">
    <citation type="submission" date="2019-10" db="EMBL/GenBank/DDBJ databases">
        <title>Lysobacter alkalisoli sp. nov., isolated from saline-alkaline soil.</title>
        <authorList>
            <person name="Sun J.-Q."/>
        </authorList>
    </citation>
    <scope>NUCLEOTIDE SEQUENCE [LARGE SCALE GENOMIC DNA]</scope>
    <source>
        <strain evidence="3 4">KCTC 42381</strain>
    </source>
</reference>
<evidence type="ECO:0000313" key="3">
    <source>
        <dbReference type="EMBL" id="KAB8192110.1"/>
    </source>
</evidence>
<evidence type="ECO:0000313" key="4">
    <source>
        <dbReference type="Proteomes" id="UP000320431"/>
    </source>
</evidence>
<dbReference type="Proteomes" id="UP000320431">
    <property type="component" value="Unassembled WGS sequence"/>
</dbReference>
<name>A0A508B0C0_9GAMM</name>
<dbReference type="AlphaFoldDB" id="A0A508B0C0"/>
<evidence type="ECO:0000256" key="2">
    <source>
        <dbReference type="SAM" id="SignalP"/>
    </source>
</evidence>
<feature type="signal peptide" evidence="2">
    <location>
        <begin position="1"/>
        <end position="21"/>
    </location>
</feature>
<accession>A0A508B0C0</accession>
<feature type="region of interest" description="Disordered" evidence="1">
    <location>
        <begin position="25"/>
        <end position="113"/>
    </location>
</feature>
<comment type="caution">
    <text evidence="3">The sequence shown here is derived from an EMBL/GenBank/DDBJ whole genome shotgun (WGS) entry which is preliminary data.</text>
</comment>
<sequence length="113" mass="11785">MKIRMASGICLAGLLGTAAFAAAGQESVAPDPPESPPAAAEVIQSDAAESARPRTGARCMRETGSNIRSKSCRNARGQALDRERQAATGRDEPGTQVQVGEASSRIYNRLNDG</sequence>
<keyword evidence="2" id="KW-0732">Signal</keyword>